<evidence type="ECO:0000256" key="1">
    <source>
        <dbReference type="ARBA" id="ARBA00008765"/>
    </source>
</evidence>
<evidence type="ECO:0000259" key="13">
    <source>
        <dbReference type="PROSITE" id="PS51194"/>
    </source>
</evidence>
<evidence type="ECO:0000256" key="4">
    <source>
        <dbReference type="ARBA" id="ARBA00022801"/>
    </source>
</evidence>
<evidence type="ECO:0000313" key="16">
    <source>
        <dbReference type="Proteomes" id="UP000007799"/>
    </source>
</evidence>
<evidence type="ECO:0000256" key="5">
    <source>
        <dbReference type="ARBA" id="ARBA00022806"/>
    </source>
</evidence>
<dbReference type="GO" id="GO:0003724">
    <property type="term" value="F:RNA helicase activity"/>
    <property type="evidence" value="ECO:0007669"/>
    <property type="project" value="UniProtKB-EC"/>
</dbReference>
<dbReference type="EC" id="3.6.4.13" evidence="11"/>
<dbReference type="Pfam" id="PF00271">
    <property type="entry name" value="Helicase_C"/>
    <property type="match status" value="1"/>
</dbReference>
<dbReference type="GO" id="GO:0005524">
    <property type="term" value="F:ATP binding"/>
    <property type="evidence" value="ECO:0007669"/>
    <property type="project" value="UniProtKB-UniRule"/>
</dbReference>
<dbReference type="Proteomes" id="UP000007799">
    <property type="component" value="Unassembled WGS sequence"/>
</dbReference>
<dbReference type="InterPro" id="IPR014001">
    <property type="entry name" value="Helicase_ATP-bd"/>
</dbReference>
<dbReference type="FunFam" id="3.40.50.300:FF:000708">
    <property type="entry name" value="ATP-dependent RNA helicase DDX1"/>
    <property type="match status" value="1"/>
</dbReference>
<evidence type="ECO:0000259" key="12">
    <source>
        <dbReference type="PROSITE" id="PS51192"/>
    </source>
</evidence>
<evidence type="ECO:0000256" key="10">
    <source>
        <dbReference type="PROSITE-ProRule" id="PRU00552"/>
    </source>
</evidence>
<keyword evidence="7 11" id="KW-0067">ATP-binding</keyword>
<dbReference type="CDD" id="cd17938">
    <property type="entry name" value="DEADc_DDX1"/>
    <property type="match status" value="1"/>
</dbReference>
<keyword evidence="6" id="KW-0269">Exonuclease</keyword>
<feature type="domain" description="Helicase C-terminal" evidence="13">
    <location>
        <begin position="410"/>
        <end position="600"/>
    </location>
</feature>
<organism evidence="16">
    <name type="scientific">Salpingoeca rosetta (strain ATCC 50818 / BSB-021)</name>
    <dbReference type="NCBI Taxonomy" id="946362"/>
    <lineage>
        <taxon>Eukaryota</taxon>
        <taxon>Choanoflagellata</taxon>
        <taxon>Craspedida</taxon>
        <taxon>Salpingoecidae</taxon>
        <taxon>Salpingoeca</taxon>
    </lineage>
</organism>
<sequence length="654" mass="71481">MAAFDRFGMMPEIMEATQHLGWELPTDIQAEAVPLILGGGDVLMAAETGSGKTGAFCMPVIQIVAETLRAGTRTSTAAATAAPRRAGRMSVATREANFAVSADGLLCQSRAEFQWQGGRGELAATKGAVVKNGVYLGDAYEIPSSLRGQPLFPACTVKNAELKFNFGAQPFKHSPQGGFKAMNNQPDANVTTATAAGGASDTWKKSKGPVALILEPSRELAEQTRDQIRALSSFIKDVRVRDCLMIGGTNARDQLKALERGVDVVVGTPGRIEDFVKTGKLDLNRVRFFIVDEVDALLSQGHEQLLERLYNKMPKQTAGNRLQMVVCSATLHSPAVKKLADKLMYHPVWVDLKGLDSVPDTVHHVVVRVDPNADKSWQKKPAALRTDGVHAGDNTRPANMTAETTSEAIKILKFMYTLKAIDAHNMEQVIVFCRTRLDCDNLEKYLQAQDSPGPAHKYPTRCLHGSRGPERRQNLEAFKNGEARILICTDVAARGIDITGIPYVINVTLPDEKENYVHRIGRVGRADRMGLAISLVATTQEKVWYHTCPSKGKGCHNTRLKSQGGCTIWYDEPQLLADIQEHLGVVIPTSDASFKIERSEFDGKVVYGEKRNANAYAFKGHADLLAPSVAELSDLEARAQTSFLELQYKGTARV</sequence>
<reference evidence="15" key="1">
    <citation type="submission" date="2009-08" db="EMBL/GenBank/DDBJ databases">
        <title>Annotation of Salpingoeca rosetta.</title>
        <authorList>
            <consortium name="The Broad Institute Genome Sequencing Platform"/>
            <person name="Russ C."/>
            <person name="Cuomo C."/>
            <person name="Burger G."/>
            <person name="Gray M.W."/>
            <person name="Holland P.W.H."/>
            <person name="King N."/>
            <person name="Lang F.B.F."/>
            <person name="Roger A.J."/>
            <person name="Ruiz-Trillo I."/>
            <person name="Young S.K."/>
            <person name="Zeng Q."/>
            <person name="Gargeya S."/>
            <person name="Alvarado L."/>
            <person name="Berlin A."/>
            <person name="Chapman S.B."/>
            <person name="Chen Z."/>
            <person name="Freedman E."/>
            <person name="Gellesch M."/>
            <person name="Goldberg J."/>
            <person name="Griggs A."/>
            <person name="Gujja S."/>
            <person name="Heilman E."/>
            <person name="Heiman D."/>
            <person name="Howarth C."/>
            <person name="Mehta T."/>
            <person name="Neiman D."/>
            <person name="Pearson M."/>
            <person name="Roberts A."/>
            <person name="Saif S."/>
            <person name="Shea T."/>
            <person name="Shenoy N."/>
            <person name="Sisk P."/>
            <person name="Stolte C."/>
            <person name="Sykes S."/>
            <person name="White J."/>
            <person name="Yandava C."/>
            <person name="Haas B."/>
            <person name="Nusbaum C."/>
            <person name="Birren B."/>
        </authorList>
    </citation>
    <scope>NUCLEOTIDE SEQUENCE [LARGE SCALE GENOMIC DNA]</scope>
    <source>
        <strain evidence="15">ATCC 50818</strain>
    </source>
</reference>
<dbReference type="FunCoup" id="F2UFD8">
    <property type="interactions" value="1506"/>
</dbReference>
<keyword evidence="3 11" id="KW-0547">Nucleotide-binding</keyword>
<gene>
    <name evidence="15" type="ORF">PTSG_06987</name>
</gene>
<evidence type="ECO:0000256" key="11">
    <source>
        <dbReference type="RuleBase" id="RU365068"/>
    </source>
</evidence>
<dbReference type="RefSeq" id="XP_004992391.1">
    <property type="nucleotide sequence ID" value="XM_004992334.1"/>
</dbReference>
<proteinExistence type="inferred from homology"/>
<dbReference type="OMA" id="KRQQVKF"/>
<dbReference type="PROSITE" id="PS51194">
    <property type="entry name" value="HELICASE_CTER"/>
    <property type="match status" value="1"/>
</dbReference>
<keyword evidence="2" id="KW-0540">Nuclease</keyword>
<evidence type="ECO:0000256" key="2">
    <source>
        <dbReference type="ARBA" id="ARBA00022722"/>
    </source>
</evidence>
<evidence type="ECO:0000256" key="6">
    <source>
        <dbReference type="ARBA" id="ARBA00022839"/>
    </source>
</evidence>
<keyword evidence="16" id="KW-1185">Reference proteome</keyword>
<dbReference type="CDD" id="cd18787">
    <property type="entry name" value="SF2_C_DEAD"/>
    <property type="match status" value="1"/>
</dbReference>
<dbReference type="InterPro" id="IPR027417">
    <property type="entry name" value="P-loop_NTPase"/>
</dbReference>
<feature type="short sequence motif" description="Q motif" evidence="10">
    <location>
        <begin position="2"/>
        <end position="30"/>
    </location>
</feature>
<dbReference type="KEGG" id="sre:PTSG_06987"/>
<protein>
    <recommendedName>
        <fullName evidence="11">ATP-dependent RNA helicase</fullName>
        <ecNumber evidence="11">3.6.4.13</ecNumber>
    </recommendedName>
</protein>
<dbReference type="GeneID" id="16072955"/>
<dbReference type="OrthoDB" id="1735at2759"/>
<keyword evidence="4 11" id="KW-0378">Hydrolase</keyword>
<dbReference type="SUPFAM" id="SSF52540">
    <property type="entry name" value="P-loop containing nucleoside triphosphate hydrolases"/>
    <property type="match status" value="2"/>
</dbReference>
<keyword evidence="8 11" id="KW-0694">RNA-binding</keyword>
<dbReference type="STRING" id="946362.F2UFD8"/>
<evidence type="ECO:0000256" key="8">
    <source>
        <dbReference type="ARBA" id="ARBA00022884"/>
    </source>
</evidence>
<dbReference type="PROSITE" id="PS51192">
    <property type="entry name" value="HELICASE_ATP_BIND_1"/>
    <property type="match status" value="1"/>
</dbReference>
<dbReference type="eggNOG" id="KOG0349">
    <property type="taxonomic scope" value="Eukaryota"/>
</dbReference>
<dbReference type="SMART" id="SM00487">
    <property type="entry name" value="DEXDc"/>
    <property type="match status" value="1"/>
</dbReference>
<dbReference type="InterPro" id="IPR001650">
    <property type="entry name" value="Helicase_C-like"/>
</dbReference>
<feature type="domain" description="DEAD-box RNA helicase Q" evidence="14">
    <location>
        <begin position="2"/>
        <end position="30"/>
    </location>
</feature>
<dbReference type="InParanoid" id="F2UFD8"/>
<dbReference type="PANTHER" id="PTHR24031">
    <property type="entry name" value="RNA HELICASE"/>
    <property type="match status" value="1"/>
</dbReference>
<dbReference type="PROSITE" id="PS51195">
    <property type="entry name" value="Q_MOTIF"/>
    <property type="match status" value="1"/>
</dbReference>
<dbReference type="GO" id="GO:0004527">
    <property type="term" value="F:exonuclease activity"/>
    <property type="evidence" value="ECO:0007669"/>
    <property type="project" value="UniProtKB-KW"/>
</dbReference>
<dbReference type="Pfam" id="PF00270">
    <property type="entry name" value="DEAD"/>
    <property type="match status" value="2"/>
</dbReference>
<comment type="catalytic activity">
    <reaction evidence="9 11">
        <text>ATP + H2O = ADP + phosphate + H(+)</text>
        <dbReference type="Rhea" id="RHEA:13065"/>
        <dbReference type="ChEBI" id="CHEBI:15377"/>
        <dbReference type="ChEBI" id="CHEBI:15378"/>
        <dbReference type="ChEBI" id="CHEBI:30616"/>
        <dbReference type="ChEBI" id="CHEBI:43474"/>
        <dbReference type="ChEBI" id="CHEBI:456216"/>
        <dbReference type="EC" id="3.6.4.13"/>
    </reaction>
</comment>
<dbReference type="Gene3D" id="3.40.50.300">
    <property type="entry name" value="P-loop containing nucleotide triphosphate hydrolases"/>
    <property type="match status" value="3"/>
</dbReference>
<evidence type="ECO:0000256" key="7">
    <source>
        <dbReference type="ARBA" id="ARBA00022840"/>
    </source>
</evidence>
<dbReference type="AlphaFoldDB" id="F2UFD8"/>
<comment type="similarity">
    <text evidence="1">Belongs to the DEAD box helicase family. DDX1 subfamily.</text>
</comment>
<evidence type="ECO:0000313" key="15">
    <source>
        <dbReference type="EMBL" id="EGD75338.1"/>
    </source>
</evidence>
<feature type="domain" description="Helicase ATP-binding" evidence="12">
    <location>
        <begin position="33"/>
        <end position="349"/>
    </location>
</feature>
<dbReference type="EMBL" id="GL832971">
    <property type="protein sequence ID" value="EGD75338.1"/>
    <property type="molecule type" value="Genomic_DNA"/>
</dbReference>
<name>F2UFD8_SALR5</name>
<accession>F2UFD8</accession>
<dbReference type="InterPro" id="IPR043136">
    <property type="entry name" value="B30.2/SPRY_sf"/>
</dbReference>
<dbReference type="SMART" id="SM00490">
    <property type="entry name" value="HELICc"/>
    <property type="match status" value="1"/>
</dbReference>
<evidence type="ECO:0000256" key="9">
    <source>
        <dbReference type="ARBA" id="ARBA00047984"/>
    </source>
</evidence>
<comment type="domain">
    <text evidence="11">The Q motif is unique to and characteristic of the DEAD box family of RNA helicases and controls ATP binding and hydrolysis.</text>
</comment>
<evidence type="ECO:0000259" key="14">
    <source>
        <dbReference type="PROSITE" id="PS51195"/>
    </source>
</evidence>
<comment type="function">
    <text evidence="11">RNA helicase.</text>
</comment>
<keyword evidence="5 11" id="KW-0347">Helicase</keyword>
<dbReference type="GO" id="GO:0003723">
    <property type="term" value="F:RNA binding"/>
    <property type="evidence" value="ECO:0007669"/>
    <property type="project" value="UniProtKB-UniRule"/>
</dbReference>
<evidence type="ECO:0000256" key="3">
    <source>
        <dbReference type="ARBA" id="ARBA00022741"/>
    </source>
</evidence>
<dbReference type="Gene3D" id="2.60.120.920">
    <property type="match status" value="1"/>
</dbReference>
<dbReference type="InterPro" id="IPR014014">
    <property type="entry name" value="RNA_helicase_DEAD_Q_motif"/>
</dbReference>
<dbReference type="InterPro" id="IPR011545">
    <property type="entry name" value="DEAD/DEAH_box_helicase_dom"/>
</dbReference>